<evidence type="ECO:0000313" key="3">
    <source>
        <dbReference type="Proteomes" id="UP000276568"/>
    </source>
</evidence>
<comment type="caution">
    <text evidence="2">The sequence shown here is derived from an EMBL/GenBank/DDBJ whole genome shotgun (WGS) entry which is preliminary data.</text>
</comment>
<proteinExistence type="predicted"/>
<dbReference type="AlphaFoldDB" id="A0A3N0I000"/>
<name>A0A3N0I000_9FIRM</name>
<dbReference type="EMBL" id="RJQC01000002">
    <property type="protein sequence ID" value="RNM30369.1"/>
    <property type="molecule type" value="Genomic_DNA"/>
</dbReference>
<protein>
    <submittedName>
        <fullName evidence="2">DUF885 family protein</fullName>
    </submittedName>
</protein>
<evidence type="ECO:0000313" key="2">
    <source>
        <dbReference type="EMBL" id="RNM30369.1"/>
    </source>
</evidence>
<dbReference type="RefSeq" id="WP_128520283.1">
    <property type="nucleotide sequence ID" value="NZ_JALFCT010000063.1"/>
</dbReference>
<feature type="signal peptide" evidence="1">
    <location>
        <begin position="1"/>
        <end position="23"/>
    </location>
</feature>
<keyword evidence="1" id="KW-0732">Signal</keyword>
<dbReference type="Pfam" id="PF05960">
    <property type="entry name" value="DUF885"/>
    <property type="match status" value="2"/>
</dbReference>
<dbReference type="PANTHER" id="PTHR33361">
    <property type="entry name" value="GLR0591 PROTEIN"/>
    <property type="match status" value="1"/>
</dbReference>
<sequence>MKKILSILCAATLCATSVVPVYAKTASTPNADFDTFLREDFKETMEDDYTTMHSYLSNPEAYGIKASDVKVTLGTISYTKEDKKELSDTIQKLKKFKRSSLDQTQQEIYDEYVSSNTLAKKQMQAKYRYLPNIWSSSNGIQSVLSNYFANFDMYSEDDVKAFVKLLKDTDRYTDDAIAFSKKQAQKGTLCFDYDDVMDTINTTIKNKDQNEIYNNASSEIDALNLDAAKTAKYKEQVQKALDTDYFPAYQTMKTELKKLKSKNSKATPITKQKNGLAYYKLLVEQNAGTTRSANKIMVDLANGCDDMISQLQSSNSTSEEAKTNFTSANEIMEFLKANYTQNNPEIQIPNYEIQDLPEEQTSDNVVAYYVEPPFDSNDTNRIRFNAIDYGGDVTSLSTYMTFAHEGIPGHMYQANYNHQHLTYPIQHCFSEIAFTEGFAMLAEEDALSYLDTNLVSNDAKEMQLANDKFSYYLPATFDLMIHLRKLSKSEFVDQMKDMYDEDTLKDMYDSFCYEPCMYLPYAYGWYQLDSLRDKVKKALGDSYDNKEFIDTLLKYGVVNFDIIRKNVNTYIAQKTGTES</sequence>
<dbReference type="InterPro" id="IPR010281">
    <property type="entry name" value="DUF885"/>
</dbReference>
<organism evidence="2 3">
    <name type="scientific">Absicoccus porci</name>
    <dbReference type="NCBI Taxonomy" id="2486576"/>
    <lineage>
        <taxon>Bacteria</taxon>
        <taxon>Bacillati</taxon>
        <taxon>Bacillota</taxon>
        <taxon>Erysipelotrichia</taxon>
        <taxon>Erysipelotrichales</taxon>
        <taxon>Erysipelotrichaceae</taxon>
        <taxon>Absicoccus</taxon>
    </lineage>
</organism>
<keyword evidence="3" id="KW-1185">Reference proteome</keyword>
<feature type="chain" id="PRO_5018123835" evidence="1">
    <location>
        <begin position="24"/>
        <end position="579"/>
    </location>
</feature>
<dbReference type="Proteomes" id="UP000276568">
    <property type="component" value="Unassembled WGS sequence"/>
</dbReference>
<gene>
    <name evidence="2" type="ORF">EDX97_06135</name>
</gene>
<dbReference type="OrthoDB" id="9760040at2"/>
<accession>A0A3N0I000</accession>
<evidence type="ECO:0000256" key="1">
    <source>
        <dbReference type="SAM" id="SignalP"/>
    </source>
</evidence>
<dbReference type="PANTHER" id="PTHR33361:SF2">
    <property type="entry name" value="DUF885 DOMAIN-CONTAINING PROTEIN"/>
    <property type="match status" value="1"/>
</dbReference>
<reference evidence="2 3" key="1">
    <citation type="submission" date="2018-11" db="EMBL/GenBank/DDBJ databases">
        <title>Clostridium sp. nov., a member of the family Erysipelotrichaceae isolated from pig faeces.</title>
        <authorList>
            <person name="Chang Y.-H."/>
        </authorList>
    </citation>
    <scope>NUCLEOTIDE SEQUENCE [LARGE SCALE GENOMIC DNA]</scope>
    <source>
        <strain evidence="2 3">YH-panp20</strain>
    </source>
</reference>